<dbReference type="RefSeq" id="WP_110794225.1">
    <property type="nucleotide sequence ID" value="NZ_KZ826481.1"/>
</dbReference>
<dbReference type="InterPro" id="IPR025405">
    <property type="entry name" value="DUF4131"/>
</dbReference>
<feature type="transmembrane region" description="Helical" evidence="7">
    <location>
        <begin position="85"/>
        <end position="106"/>
    </location>
</feature>
<proteinExistence type="predicted"/>
<evidence type="ECO:0000256" key="4">
    <source>
        <dbReference type="ARBA" id="ARBA00022989"/>
    </source>
</evidence>
<evidence type="ECO:0000313" key="11">
    <source>
        <dbReference type="Proteomes" id="UP000248012"/>
    </source>
</evidence>
<evidence type="ECO:0000256" key="1">
    <source>
        <dbReference type="ARBA" id="ARBA00004651"/>
    </source>
</evidence>
<feature type="compositionally biased region" description="Basic residues" evidence="6">
    <location>
        <begin position="735"/>
        <end position="745"/>
    </location>
</feature>
<keyword evidence="4 7" id="KW-1133">Transmembrane helix</keyword>
<evidence type="ECO:0000256" key="2">
    <source>
        <dbReference type="ARBA" id="ARBA00022475"/>
    </source>
</evidence>
<dbReference type="Proteomes" id="UP000248012">
    <property type="component" value="Unassembled WGS sequence"/>
</dbReference>
<comment type="caution">
    <text evidence="10">The sequence shown here is derived from an EMBL/GenBank/DDBJ whole genome shotgun (WGS) entry which is preliminary data.</text>
</comment>
<dbReference type="Pfam" id="PF03772">
    <property type="entry name" value="Competence"/>
    <property type="match status" value="1"/>
</dbReference>
<evidence type="ECO:0000256" key="6">
    <source>
        <dbReference type="SAM" id="MobiDB-lite"/>
    </source>
</evidence>
<dbReference type="Pfam" id="PF13567">
    <property type="entry name" value="DUF4131"/>
    <property type="match status" value="1"/>
</dbReference>
<dbReference type="InterPro" id="IPR052159">
    <property type="entry name" value="Competence_DNA_uptake"/>
</dbReference>
<dbReference type="NCBIfam" id="TIGR00360">
    <property type="entry name" value="ComEC_N-term"/>
    <property type="match status" value="1"/>
</dbReference>
<keyword evidence="2" id="KW-1003">Cell membrane</keyword>
<dbReference type="InterPro" id="IPR004477">
    <property type="entry name" value="ComEC_N"/>
</dbReference>
<name>A0A2V4MYH8_9RHOB</name>
<feature type="transmembrane region" description="Helical" evidence="7">
    <location>
        <begin position="415"/>
        <end position="436"/>
    </location>
</feature>
<feature type="transmembrane region" description="Helical" evidence="7">
    <location>
        <begin position="30"/>
        <end position="48"/>
    </location>
</feature>
<evidence type="ECO:0000313" key="10">
    <source>
        <dbReference type="EMBL" id="PYC49388.1"/>
    </source>
</evidence>
<keyword evidence="5 7" id="KW-0472">Membrane</keyword>
<dbReference type="OrthoDB" id="9790149at2"/>
<feature type="transmembrane region" description="Helical" evidence="7">
    <location>
        <begin position="535"/>
        <end position="551"/>
    </location>
</feature>
<feature type="transmembrane region" description="Helical" evidence="7">
    <location>
        <begin position="384"/>
        <end position="403"/>
    </location>
</feature>
<feature type="domain" description="ComEC/Rec2-related protein" evidence="8">
    <location>
        <begin position="257"/>
        <end position="531"/>
    </location>
</feature>
<evidence type="ECO:0000256" key="5">
    <source>
        <dbReference type="ARBA" id="ARBA00023136"/>
    </source>
</evidence>
<feature type="transmembrane region" description="Helical" evidence="7">
    <location>
        <begin position="277"/>
        <end position="303"/>
    </location>
</feature>
<feature type="transmembrane region" description="Helical" evidence="7">
    <location>
        <begin position="442"/>
        <end position="468"/>
    </location>
</feature>
<gene>
    <name evidence="10" type="ORF">DI396_00535</name>
</gene>
<dbReference type="EMBL" id="QFVT01000001">
    <property type="protein sequence ID" value="PYC49388.1"/>
    <property type="molecule type" value="Genomic_DNA"/>
</dbReference>
<sequence>MPARRWPKGRKRLRFAGIIDEAIARQRGALFGWVPVCFALGIGGYFLFAREPAVGHYLLALSAVAVGALGATVQYRHNARSGQGAAVGVLCMAMALGAAGFCSAGLRAHVVASPVMDWRYYGPIEGKISDIDRSSSGAMRLTLGQAVLRNLPPDRTPARIRVTLHGPAPQFAPKVGQTILTTGHLSAAPGPTEPEGFDFRRHAWFRSLGAVGYTRNPVVLLAPSEGWQNVTALRLAISARVRARLPGEAGGFAAAIMTGDRAAMPEPTLTDLRRSNLAHLLAISGLHMGLLAGVLLGAARLGLCLVPWLALRLPVKKCAAVIALTGAAGYLALSGGNIATDRAFVMVAVALVAVMVERRALSLRAVALAALVILILRPEGLTEPGFQMSFAATTALVAVFAALRGRAGAVPRWVSVPVAVFISSAVAGLATAPFSAAHFNQVSYFGLLANLVSVPLMGAVVMPAAVAAAALMPFGLEAPALWVMGLGLRWILMVAHWVAGLDGAVGQIAAPPAAVLPLLALGGLFVVLWQGRARVMGIVPMLVALAIWNMAARPAVLIARDGALVGVMTAQGRALSRDQVAGFTAQNWLENDGDVQDQQAAAARWQGQEFGGALQVAGLRIRHLRGKAQVTGFTGCGAGEIVVMNRNPERALPVPTAARPPMSPAAQPPKPAALLMSLTAGTLFTAQSPCLILTPKMLSASGAVAFYQNEAGLRMLTAGSRIGARLWRPPPPKVAPRHQKGKTARTARLEP</sequence>
<feature type="region of interest" description="Disordered" evidence="6">
    <location>
        <begin position="726"/>
        <end position="751"/>
    </location>
</feature>
<reference evidence="10 11" key="1">
    <citation type="submission" date="2018-05" db="EMBL/GenBank/DDBJ databases">
        <title>Oceanovita maritima gen. nov., sp. nov., a marine bacterium in the family Rhodobacteraceae isolated from surface seawater of Lundu port Xiamen, China.</title>
        <authorList>
            <person name="Hetharua B.H."/>
            <person name="Min D."/>
            <person name="Liao H."/>
            <person name="Tian Y."/>
        </authorList>
    </citation>
    <scope>NUCLEOTIDE SEQUENCE [LARGE SCALE GENOMIC DNA]</scope>
    <source>
        <strain evidence="10 11">FSX-11</strain>
    </source>
</reference>
<accession>A0A2V4MYH8</accession>
<protein>
    <submittedName>
        <fullName evidence="10">Competence protein</fullName>
    </submittedName>
</protein>
<dbReference type="PANTHER" id="PTHR30619:SF1">
    <property type="entry name" value="RECOMBINATION PROTEIN 2"/>
    <property type="match status" value="1"/>
</dbReference>
<evidence type="ECO:0000256" key="3">
    <source>
        <dbReference type="ARBA" id="ARBA00022692"/>
    </source>
</evidence>
<feature type="domain" description="DUF4131" evidence="9">
    <location>
        <begin position="57"/>
        <end position="217"/>
    </location>
</feature>
<dbReference type="AlphaFoldDB" id="A0A2V4MYH8"/>
<feature type="transmembrane region" description="Helical" evidence="7">
    <location>
        <begin position="480"/>
        <end position="499"/>
    </location>
</feature>
<feature type="transmembrane region" description="Helical" evidence="7">
    <location>
        <begin position="315"/>
        <end position="333"/>
    </location>
</feature>
<evidence type="ECO:0000259" key="9">
    <source>
        <dbReference type="Pfam" id="PF13567"/>
    </source>
</evidence>
<evidence type="ECO:0000256" key="7">
    <source>
        <dbReference type="SAM" id="Phobius"/>
    </source>
</evidence>
<dbReference type="GO" id="GO:0005886">
    <property type="term" value="C:plasma membrane"/>
    <property type="evidence" value="ECO:0007669"/>
    <property type="project" value="UniProtKB-SubCell"/>
</dbReference>
<keyword evidence="11" id="KW-1185">Reference proteome</keyword>
<keyword evidence="3 7" id="KW-0812">Transmembrane</keyword>
<comment type="subcellular location">
    <subcellularLocation>
        <location evidence="1">Cell membrane</location>
        <topology evidence="1">Multi-pass membrane protein</topology>
    </subcellularLocation>
</comment>
<dbReference type="PANTHER" id="PTHR30619">
    <property type="entry name" value="DNA INTERNALIZATION/COMPETENCE PROTEIN COMEC/REC2"/>
    <property type="match status" value="1"/>
</dbReference>
<organism evidence="10 11">
    <name type="scientific">Litorivita pollutaquae</name>
    <dbReference type="NCBI Taxonomy" id="2200892"/>
    <lineage>
        <taxon>Bacteria</taxon>
        <taxon>Pseudomonadati</taxon>
        <taxon>Pseudomonadota</taxon>
        <taxon>Alphaproteobacteria</taxon>
        <taxon>Rhodobacterales</taxon>
        <taxon>Paracoccaceae</taxon>
        <taxon>Litorivita</taxon>
    </lineage>
</organism>
<evidence type="ECO:0000259" key="8">
    <source>
        <dbReference type="Pfam" id="PF03772"/>
    </source>
</evidence>
<feature type="transmembrane region" description="Helical" evidence="7">
    <location>
        <begin position="54"/>
        <end position="73"/>
    </location>
</feature>
<feature type="transmembrane region" description="Helical" evidence="7">
    <location>
        <begin position="505"/>
        <end position="528"/>
    </location>
</feature>
<feature type="transmembrane region" description="Helical" evidence="7">
    <location>
        <begin position="361"/>
        <end position="378"/>
    </location>
</feature>